<dbReference type="InterPro" id="IPR051696">
    <property type="entry name" value="DENN_Domain_GEFs"/>
</dbReference>
<dbReference type="PANTHER" id="PTHR12296">
    <property type="entry name" value="DENN DOMAIN-CONTAINING PROTEIN 4"/>
    <property type="match status" value="1"/>
</dbReference>
<protein>
    <recommendedName>
        <fullName evidence="1">uDENN domain-containing protein</fullName>
    </recommendedName>
</protein>
<feature type="domain" description="uDENN" evidence="1">
    <location>
        <begin position="83"/>
        <end position="140"/>
    </location>
</feature>
<dbReference type="Gene3D" id="3.30.450.200">
    <property type="match status" value="1"/>
</dbReference>
<evidence type="ECO:0000259" key="1">
    <source>
        <dbReference type="Pfam" id="PF03456"/>
    </source>
</evidence>
<evidence type="ECO:0000313" key="3">
    <source>
        <dbReference type="Proteomes" id="UP000023152"/>
    </source>
</evidence>
<reference evidence="2 3" key="1">
    <citation type="journal article" date="2013" name="Curr. Biol.">
        <title>The Genome of the Foraminiferan Reticulomyxa filosa.</title>
        <authorList>
            <person name="Glockner G."/>
            <person name="Hulsmann N."/>
            <person name="Schleicher M."/>
            <person name="Noegel A.A."/>
            <person name="Eichinger L."/>
            <person name="Gallinger C."/>
            <person name="Pawlowski J."/>
            <person name="Sierra R."/>
            <person name="Euteneuer U."/>
            <person name="Pillet L."/>
            <person name="Moustafa A."/>
            <person name="Platzer M."/>
            <person name="Groth M."/>
            <person name="Szafranski K."/>
            <person name="Schliwa M."/>
        </authorList>
    </citation>
    <scope>NUCLEOTIDE SEQUENCE [LARGE SCALE GENOMIC DNA]</scope>
</reference>
<dbReference type="AlphaFoldDB" id="X6MYK1"/>
<evidence type="ECO:0000313" key="2">
    <source>
        <dbReference type="EMBL" id="ETO18562.1"/>
    </source>
</evidence>
<organism evidence="2 3">
    <name type="scientific">Reticulomyxa filosa</name>
    <dbReference type="NCBI Taxonomy" id="46433"/>
    <lineage>
        <taxon>Eukaryota</taxon>
        <taxon>Sar</taxon>
        <taxon>Rhizaria</taxon>
        <taxon>Retaria</taxon>
        <taxon>Foraminifera</taxon>
        <taxon>Monothalamids</taxon>
        <taxon>Reticulomyxidae</taxon>
        <taxon>Reticulomyxa</taxon>
    </lineage>
</organism>
<dbReference type="GO" id="GO:0031410">
    <property type="term" value="C:cytoplasmic vesicle"/>
    <property type="evidence" value="ECO:0007669"/>
    <property type="project" value="TreeGrafter"/>
</dbReference>
<name>X6MYK1_RETFI</name>
<dbReference type="Proteomes" id="UP000023152">
    <property type="component" value="Unassembled WGS sequence"/>
</dbReference>
<accession>X6MYK1</accession>
<dbReference type="PANTHER" id="PTHR12296:SF21">
    <property type="entry name" value="DENN DOMAIN-CONTAINING PROTEIN 3"/>
    <property type="match status" value="1"/>
</dbReference>
<keyword evidence="3" id="KW-1185">Reference proteome</keyword>
<dbReference type="EMBL" id="ASPP01014729">
    <property type="protein sequence ID" value="ETO18562.1"/>
    <property type="molecule type" value="Genomic_DNA"/>
</dbReference>
<dbReference type="InterPro" id="IPR005113">
    <property type="entry name" value="uDENN_dom"/>
</dbReference>
<proteinExistence type="predicted"/>
<dbReference type="Pfam" id="PF03456">
    <property type="entry name" value="uDENN"/>
    <property type="match status" value="1"/>
</dbReference>
<gene>
    <name evidence="2" type="ORF">RFI_18704</name>
</gene>
<sequence>MQFITQKYVDRVFASPRTASKNEEAIERLADYFLIIGHKEMILPEIQDVESDNSPPHQVSSTYTRPVCPFFLVNHFETFVVELKRYPLQDYPECPLATRVYDFVFPEPIEVREEGKGTEVRGFVLTDAQGTRQYGSALVFWERLSPVDIITMSEKVNDFRVKKFGVDPITEWPEQLYAPVAIAVISHWPFFS</sequence>
<comment type="caution">
    <text evidence="2">The sequence shown here is derived from an EMBL/GenBank/DDBJ whole genome shotgun (WGS) entry which is preliminary data.</text>
</comment>
<dbReference type="GO" id="GO:0032483">
    <property type="term" value="P:regulation of Rab protein signal transduction"/>
    <property type="evidence" value="ECO:0007669"/>
    <property type="project" value="TreeGrafter"/>
</dbReference>